<evidence type="ECO:0000313" key="1">
    <source>
        <dbReference type="EMBL" id="KAG5164496.1"/>
    </source>
</evidence>
<dbReference type="EMBL" id="JAFIQS010000011">
    <property type="protein sequence ID" value="KAG5164496.1"/>
    <property type="molecule type" value="Genomic_DNA"/>
</dbReference>
<sequence length="115" mass="12050">MVASLSPTSEVPQVIPGPGLPSLESLGLTSSDLHVDHLKRDLTARKAEMITCEDFEGSMVSAANAQACINYLNSIGTTSCGVPADSSDVIFCETADAYIWGTNLWGAGQAETASW</sequence>
<dbReference type="OrthoDB" id="2686356at2759"/>
<accession>A0A8H8CGB2</accession>
<gene>
    <name evidence="1" type="ORF">JR316_010131</name>
</gene>
<name>A0A8H8CGB2_PSICU</name>
<comment type="caution">
    <text evidence="1">The sequence shown here is derived from an EMBL/GenBank/DDBJ whole genome shotgun (WGS) entry which is preliminary data.</text>
</comment>
<proteinExistence type="predicted"/>
<organism evidence="1">
    <name type="scientific">Psilocybe cubensis</name>
    <name type="common">Psychedelic mushroom</name>
    <name type="synonym">Stropharia cubensis</name>
    <dbReference type="NCBI Taxonomy" id="181762"/>
    <lineage>
        <taxon>Eukaryota</taxon>
        <taxon>Fungi</taxon>
        <taxon>Dikarya</taxon>
        <taxon>Basidiomycota</taxon>
        <taxon>Agaricomycotina</taxon>
        <taxon>Agaricomycetes</taxon>
        <taxon>Agaricomycetidae</taxon>
        <taxon>Agaricales</taxon>
        <taxon>Agaricineae</taxon>
        <taxon>Strophariaceae</taxon>
        <taxon>Psilocybe</taxon>
    </lineage>
</organism>
<reference evidence="1" key="1">
    <citation type="submission" date="2021-02" db="EMBL/GenBank/DDBJ databases">
        <title>Psilocybe cubensis genome.</title>
        <authorList>
            <person name="Mckernan K.J."/>
            <person name="Crawford S."/>
            <person name="Trippe A."/>
            <person name="Kane L.T."/>
            <person name="Mclaughlin S."/>
        </authorList>
    </citation>
    <scope>NUCLEOTIDE SEQUENCE [LARGE SCALE GENOMIC DNA]</scope>
    <source>
        <strain evidence="1">MGC-MH-2018</strain>
    </source>
</reference>
<dbReference type="AlphaFoldDB" id="A0A8H8CGB2"/>
<protein>
    <submittedName>
        <fullName evidence="1">Uncharacterized protein</fullName>
    </submittedName>
</protein>